<evidence type="ECO:0000259" key="2">
    <source>
        <dbReference type="Pfam" id="PF03061"/>
    </source>
</evidence>
<keyword evidence="1" id="KW-0378">Hydrolase</keyword>
<dbReference type="NCBIfam" id="TIGR00369">
    <property type="entry name" value="unchar_dom_1"/>
    <property type="match status" value="1"/>
</dbReference>
<dbReference type="AlphaFoldDB" id="A0A0L6VYC9"/>
<name>A0A0L6VYC9_9FIRM</name>
<dbReference type="InterPro" id="IPR006683">
    <property type="entry name" value="Thioestr_dom"/>
</dbReference>
<reference evidence="4" key="1">
    <citation type="submission" date="2015-07" db="EMBL/GenBank/DDBJ databases">
        <title>Complete Genome of Thermincola ferriacetica strain Z-0001T.</title>
        <authorList>
            <person name="Lusk B."/>
            <person name="Badalamenti J.P."/>
            <person name="Parameswaran P."/>
            <person name="Bond D.R."/>
            <person name="Torres C.I."/>
        </authorList>
    </citation>
    <scope>NUCLEOTIDE SEQUENCE [LARGE SCALE GENOMIC DNA]</scope>
    <source>
        <strain evidence="4">Z-0001</strain>
    </source>
</reference>
<evidence type="ECO:0000256" key="1">
    <source>
        <dbReference type="ARBA" id="ARBA00022801"/>
    </source>
</evidence>
<dbReference type="CDD" id="cd03443">
    <property type="entry name" value="PaaI_thioesterase"/>
    <property type="match status" value="1"/>
</dbReference>
<dbReference type="RefSeq" id="WP_052219152.1">
    <property type="nucleotide sequence ID" value="NZ_LGTE01000043.1"/>
</dbReference>
<organism evidence="3 4">
    <name type="scientific">Thermincola ferriacetica</name>
    <dbReference type="NCBI Taxonomy" id="281456"/>
    <lineage>
        <taxon>Bacteria</taxon>
        <taxon>Bacillati</taxon>
        <taxon>Bacillota</taxon>
        <taxon>Clostridia</taxon>
        <taxon>Eubacteriales</taxon>
        <taxon>Thermincolaceae</taxon>
        <taxon>Thermincola</taxon>
    </lineage>
</organism>
<dbReference type="PANTHER" id="PTHR42856">
    <property type="entry name" value="ACYL-COENZYME A THIOESTERASE PAAI"/>
    <property type="match status" value="1"/>
</dbReference>
<evidence type="ECO:0000313" key="4">
    <source>
        <dbReference type="Proteomes" id="UP000037175"/>
    </source>
</evidence>
<dbReference type="Gene3D" id="3.10.129.10">
    <property type="entry name" value="Hotdog Thioesterase"/>
    <property type="match status" value="1"/>
</dbReference>
<dbReference type="PANTHER" id="PTHR42856:SF1">
    <property type="entry name" value="ACYL-COENZYME A THIOESTERASE PAAI"/>
    <property type="match status" value="1"/>
</dbReference>
<dbReference type="SUPFAM" id="SSF54637">
    <property type="entry name" value="Thioesterase/thiol ester dehydrase-isomerase"/>
    <property type="match status" value="1"/>
</dbReference>
<dbReference type="GO" id="GO:0016289">
    <property type="term" value="F:acyl-CoA hydrolase activity"/>
    <property type="evidence" value="ECO:0007669"/>
    <property type="project" value="TreeGrafter"/>
</dbReference>
<accession>A0A0L6VYC9</accession>
<comment type="caution">
    <text evidence="3">The sequence shown here is derived from an EMBL/GenBank/DDBJ whole genome shotgun (WGS) entry which is preliminary data.</text>
</comment>
<protein>
    <submittedName>
        <fullName evidence="3">Thioesterase superfamily protein</fullName>
    </submittedName>
</protein>
<dbReference type="PATRIC" id="fig|281456.6.peg.3422"/>
<evidence type="ECO:0000313" key="3">
    <source>
        <dbReference type="EMBL" id="KNZ68216.1"/>
    </source>
</evidence>
<dbReference type="Pfam" id="PF03061">
    <property type="entry name" value="4HBT"/>
    <property type="match status" value="1"/>
</dbReference>
<feature type="domain" description="Thioesterase" evidence="2">
    <location>
        <begin position="45"/>
        <end position="118"/>
    </location>
</feature>
<dbReference type="InterPro" id="IPR029069">
    <property type="entry name" value="HotDog_dom_sf"/>
</dbReference>
<dbReference type="InterPro" id="IPR003736">
    <property type="entry name" value="PAAI_dom"/>
</dbReference>
<gene>
    <name evidence="3" type="ORF">Tfer_3243</name>
</gene>
<proteinExistence type="predicted"/>
<dbReference type="Proteomes" id="UP000037175">
    <property type="component" value="Unassembled WGS sequence"/>
</dbReference>
<keyword evidence="4" id="KW-1185">Reference proteome</keyword>
<dbReference type="EMBL" id="LGTE01000043">
    <property type="protein sequence ID" value="KNZ68216.1"/>
    <property type="molecule type" value="Genomic_DNA"/>
</dbReference>
<dbReference type="InterPro" id="IPR052723">
    <property type="entry name" value="Acyl-CoA_thioesterase_PaaI"/>
</dbReference>
<sequence>MLEKIKEKFKKDFFARSLGIEIVEASVGYGKTRLKVTRDMLNGAGITHGAVVFAIADLAFAVAANTHDKIALGLNMNISYAKTTKEGTILTAEAREDSLTNRTGIYSIMIRDETGDTVAVAQGVVYRLQYKDKQKDGQQ</sequence>